<dbReference type="Gene3D" id="3.40.50.300">
    <property type="entry name" value="P-loop containing nucleotide triphosphate hydrolases"/>
    <property type="match status" value="2"/>
</dbReference>
<dbReference type="InterPro" id="IPR008271">
    <property type="entry name" value="Ser/Thr_kinase_AS"/>
</dbReference>
<protein>
    <recommendedName>
        <fullName evidence="3">cGMP-dependent protein kinase</fullName>
        <ecNumber evidence="3">2.7.11.12</ecNumber>
    </recommendedName>
</protein>
<comment type="similarity">
    <text evidence="2">Belongs to the protein kinase superfamily. AGC Ser/Thr protein kinase family. cGMP subfamily.</text>
</comment>
<keyword evidence="16 22" id="KW-0472">Membrane</keyword>
<dbReference type="InterPro" id="IPR000595">
    <property type="entry name" value="cNMP-bd_dom"/>
</dbReference>
<feature type="domain" description="ABC transporter" evidence="25">
    <location>
        <begin position="1493"/>
        <end position="1711"/>
    </location>
</feature>
<dbReference type="InterPro" id="IPR011527">
    <property type="entry name" value="ABC1_TM_dom"/>
</dbReference>
<dbReference type="PROSITE" id="PS50929">
    <property type="entry name" value="ABC_TM1F"/>
    <property type="match status" value="2"/>
</dbReference>
<reference evidence="28 29" key="1">
    <citation type="submission" date="2020-08" db="EMBL/GenBank/DDBJ databases">
        <title>Aphidius gifuensis genome sequencing and assembly.</title>
        <authorList>
            <person name="Du Z."/>
        </authorList>
    </citation>
    <scope>NUCLEOTIDE SEQUENCE [LARGE SCALE GENOMIC DNA]</scope>
    <source>
        <strain evidence="28">YNYX2018</strain>
        <tissue evidence="28">Adults</tissue>
    </source>
</reference>
<feature type="compositionally biased region" description="Polar residues" evidence="21">
    <location>
        <begin position="1759"/>
        <end position="1777"/>
    </location>
</feature>
<dbReference type="SMART" id="SM00100">
    <property type="entry name" value="cNMP"/>
    <property type="match status" value="2"/>
</dbReference>
<dbReference type="SMART" id="SM00220">
    <property type="entry name" value="S_TKc"/>
    <property type="match status" value="1"/>
</dbReference>
<dbReference type="SUPFAM" id="SSF90123">
    <property type="entry name" value="ABC transporter transmembrane region"/>
    <property type="match status" value="2"/>
</dbReference>
<dbReference type="EMBL" id="JACMRX010000005">
    <property type="protein sequence ID" value="KAF7989041.1"/>
    <property type="molecule type" value="Genomic_DNA"/>
</dbReference>
<dbReference type="SMART" id="SM00382">
    <property type="entry name" value="AAA"/>
    <property type="match status" value="2"/>
</dbReference>
<dbReference type="InterPro" id="IPR050173">
    <property type="entry name" value="ABC_transporter_C-like"/>
</dbReference>
<dbReference type="EC" id="2.7.11.12" evidence="3"/>
<evidence type="ECO:0000256" key="1">
    <source>
        <dbReference type="ARBA" id="ARBA00004651"/>
    </source>
</evidence>
<evidence type="ECO:0000256" key="21">
    <source>
        <dbReference type="SAM" id="MobiDB-lite"/>
    </source>
</evidence>
<feature type="transmembrane region" description="Helical" evidence="22">
    <location>
        <begin position="547"/>
        <end position="573"/>
    </location>
</feature>
<dbReference type="InterPro" id="IPR017441">
    <property type="entry name" value="Protein_kinase_ATP_BS"/>
</dbReference>
<evidence type="ECO:0000256" key="11">
    <source>
        <dbReference type="ARBA" id="ARBA00022741"/>
    </source>
</evidence>
<keyword evidence="12" id="KW-0418">Kinase</keyword>
<feature type="region of interest" description="Disordered" evidence="21">
    <location>
        <begin position="1759"/>
        <end position="1786"/>
    </location>
</feature>
<evidence type="ECO:0000256" key="20">
    <source>
        <dbReference type="PROSITE-ProRule" id="PRU10141"/>
    </source>
</evidence>
<evidence type="ECO:0000256" key="4">
    <source>
        <dbReference type="ARBA" id="ARBA00022448"/>
    </source>
</evidence>
<dbReference type="Pfam" id="PF00069">
    <property type="entry name" value="Pkinase"/>
    <property type="match status" value="1"/>
</dbReference>
<name>A0A834XQG7_APHGI</name>
<dbReference type="PANTHER" id="PTHR24223:SF461">
    <property type="entry name" value="ATP-BINDING CASSETTE SUB-FAMILY C MEMBER SUR"/>
    <property type="match status" value="1"/>
</dbReference>
<feature type="transmembrane region" description="Helical" evidence="22">
    <location>
        <begin position="585"/>
        <end position="609"/>
    </location>
</feature>
<sequence>MSQLCKDIEYLKLLPSSNWHYIWTWKNNNGTITKITKSVFKKSECFIEFINLIIAIITLITTLIFIIKYKFFNKQKCNNNLLPLHNYRIILSIMLLLVASLELFESFIIRTPLLQIITLLSIITLSILHRQAEKRDGLGLAVTACGFIIITISRLWRILNKHNDFIVLNNVRLITTIGTCFIGGLLGVIDTYSLYRIIQMSKHYEFKKSNNNTRVMYKHSYSPLLSKLTFYWVVELLYRGYKAPLDLVDLGDLPEEETAVVQFKKFIKIYNKKSNDKISLWFCYWKHVWQSFLIGGILKLIGDTTTLIGPMAISKIINYVKLIQNNTQIDNSNDANYILTFNEILNNGYFLGFIIFLAAIIQSTLSQASTHCLNVEGIRLRTALQALIYSKSLKLYSWTITHDDDNVSSGREKNLSSNYSDIGTLTNLMSEDVYNVMSFFWIGHYIWAIPLKIIVIIYLLYIKLGVSAIIGAICCILIVTPMQLILGKKMSKNLKLISEKSDARLKLLNEILQGIKFVKLRGWENIFEKRIKKTRDEELELLDNDSLYWGLITFITQASTILITILTFGVYFWVEETHLDAGNVFSSLALFSQLTVPLLIFPVIIPIILNARNSTKRLEEFLERPEIVNVFTETVDDKIINNDESESNCQVKEEEIFENNSLTMRCLDDINEQEEHLVNSPEKTIKDTSILSVSGIFNINNIDSNTLTIKNLEIPKGKLTLIVGKTGSGKTSIISAIIGELKLINGNINWLLNNKKIAYVSQRVWLQNTTLRENILFGNNYNKKFYNIVLKACCLDSDVDILPGNDLTIIGDKGINLSGGQKQRVAIARAIYSNADVYIFDDPFSALDQHVCQQIFKFGIQNLLIKNGQTVVMSTHRTELINYADKIIVMDNCKILTTGTMLSLEKNHPALINEWNESLKHQKNKLTIHKTAKERWSLIRLVSRIAGIKVKYNIKNKNNEKSWTTDYDAHVTPPIFSPLKLRKSMIFESRYLAHDLTDLPVPADDWITSKKKNYKHRNAKRAISLQPPKQHHPVLRQSSTPTFFEISYLNLQKKYNTNANEQSTSGTTNVLKQLLNINDNKKITNTNSDNSKRILKKLISTKNLQENCQVKSLLSTKSSSTNDELDDVDEEQENINESMNNIDDHDDHDIVNINTWFEYLKSGGLLPCLLFLIVAFICQFIRVITDIWLSKWTDLGVIDNDKNKIHNQTIYYFSMYMALSITSILISGINSATGQLAGTCARKKIHEKTITSLLKSTILLFEITPIGKILNILSADIGIIDKKLSITFQRLISFILLCCSSIIINIIIFPWFIIAVIPICIVYYYLQKFYRICARQLQSLEGSTRGPIGAHFSETLSGLSVIRASFQQDKFINDMFELLDSNTNAFLILNTSSRWLGIALDYLGAIAVLTSIIASILSAKIYPEFVTPALVGLAINYTFLVPIYLNWVVKFISEIEMYMGSVSRLTMLTKNQQEDYRDNGYKPHDSWPSKGEIIFENVTLKYHSSVSPIIRNLNLKISPGQKLGICGKSGSGKSSTVMALFQLLEISEGRILIDGIDLQSITLLSLRSRLSAIPQDVVMFSGSIRENLDPMSKYLISNYNEGLNYKIQEGGKNFSTGQLQLLCMARALLRKSNIIVIDEATSALDLTTEKILLNSVKNSFKQSTVITISHRVASLLNCDKIIVFDEGKIIEEGTPNELSLKTNASFLGQKGKINFGSSTSHSDNSSVSGISIISSNASSKEPIPMSYKRSEDLENGLISENPSTTNLNTQIENGQIKNTEDNNDDKKIDTNLLQRSETVESNLSLITQKNPRGGVIGRTPTPPSAPTPIYDKDILSRKLIKKAILENEFLGNLEDVQVEAIVSAMYPKNIPPKTLVIQEGDIGSHLYVSADGEFDIYEGNKFQHSFGPGVAFGELALLYNTKRLRSISVKKSGKVWVLDRSVFLTIMMKSAQDRLEGNIKFLRKVSVLQKLPEPKEHVFAKISDLIRIEFFPAGARILRQGEKGDKFFIISGGNVRITKDLDIGGEEELVVLGRGQYFGEKALYDKVDNKRQANAIALAPGVECLTLDITSFMNYLGGLDEIKNKDWAAEYDKQKRSLTPKLWTNEYSELTLYDLESRGTLGVGGFGRVELVTLRTNNDKSFALKKLKKKTMVDQQQQEHVLNEKYIMQACDSPFICKLFKTYKDSKYVYFLMEVCLGGDVWTTLQRKRYFDDITTQFMVGCVVEALDHLHSLNIVYRDLKPENLMLDTRGYLKLVDFGFSKKIGPDKTWTFAGTPEYVAPEIILNKGHDRAVDYWALGILTHELLVGKPPFRGSDHMTTYNKILKGIDVVGVPQSVNKNANNLIKKLLRHNPSERLGYQRNGIQDIRDHKWFCNFNWQALQRLALPAPIVPTVRNQTDMLNFERYPPDREIPPDEFSGWDMEF</sequence>
<dbReference type="OrthoDB" id="6500128at2759"/>
<evidence type="ECO:0000256" key="19">
    <source>
        <dbReference type="ARBA" id="ARBA00047462"/>
    </source>
</evidence>
<keyword evidence="6" id="KW-0723">Serine/threonine-protein kinase</keyword>
<dbReference type="FunFam" id="1.20.1560.10:FF:000013">
    <property type="entry name" value="ABC transporter C family member 2"/>
    <property type="match status" value="1"/>
</dbReference>
<feature type="region of interest" description="Disordered" evidence="21">
    <location>
        <begin position="1809"/>
        <end position="1828"/>
    </location>
</feature>
<dbReference type="FunFam" id="3.40.50.300:FF:002145">
    <property type="entry name" value="ABC transporter (MsbA subfamily)"/>
    <property type="match status" value="1"/>
</dbReference>
<comment type="subcellular location">
    <subcellularLocation>
        <location evidence="1">Cell membrane</location>
        <topology evidence="1">Multi-pass membrane protein</topology>
    </subcellularLocation>
</comment>
<keyword evidence="14 22" id="KW-1133">Transmembrane helix</keyword>
<dbReference type="PROSITE" id="PS00108">
    <property type="entry name" value="PROTEIN_KINASE_ST"/>
    <property type="match status" value="1"/>
</dbReference>
<feature type="domain" description="ABC transmembrane type-1" evidence="26">
    <location>
        <begin position="1169"/>
        <end position="1457"/>
    </location>
</feature>
<evidence type="ECO:0000256" key="7">
    <source>
        <dbReference type="ARBA" id="ARBA00022535"/>
    </source>
</evidence>
<dbReference type="InterPro" id="IPR002374">
    <property type="entry name" value="cGMP_dep_kinase"/>
</dbReference>
<feature type="binding site" evidence="20">
    <location>
        <position position="2145"/>
    </location>
    <ligand>
        <name>ATP</name>
        <dbReference type="ChEBI" id="CHEBI:30616"/>
    </ligand>
</feature>
<evidence type="ECO:0000256" key="10">
    <source>
        <dbReference type="ARBA" id="ARBA00022737"/>
    </source>
</evidence>
<dbReference type="InterPro" id="IPR000719">
    <property type="entry name" value="Prot_kinase_dom"/>
</dbReference>
<evidence type="ECO:0000256" key="13">
    <source>
        <dbReference type="ARBA" id="ARBA00022840"/>
    </source>
</evidence>
<evidence type="ECO:0000313" key="29">
    <source>
        <dbReference type="Proteomes" id="UP000639338"/>
    </source>
</evidence>
<feature type="transmembrane region" description="Helical" evidence="22">
    <location>
        <begin position="140"/>
        <end position="159"/>
    </location>
</feature>
<dbReference type="PROSITE" id="PS00889">
    <property type="entry name" value="CNMP_BINDING_2"/>
    <property type="match status" value="1"/>
</dbReference>
<feature type="transmembrane region" description="Helical" evidence="22">
    <location>
        <begin position="1293"/>
        <end position="1326"/>
    </location>
</feature>
<evidence type="ECO:0000259" key="23">
    <source>
        <dbReference type="PROSITE" id="PS50011"/>
    </source>
</evidence>
<evidence type="ECO:0000256" key="15">
    <source>
        <dbReference type="ARBA" id="ARBA00022992"/>
    </source>
</evidence>
<dbReference type="FunFam" id="3.40.50.300:FF:000997">
    <property type="entry name" value="Multidrug resistance-associated protein 1"/>
    <property type="match status" value="1"/>
</dbReference>
<dbReference type="InterPro" id="IPR017871">
    <property type="entry name" value="ABC_transporter-like_CS"/>
</dbReference>
<dbReference type="Pfam" id="PF00027">
    <property type="entry name" value="cNMP_binding"/>
    <property type="match status" value="2"/>
</dbReference>
<dbReference type="InterPro" id="IPR014710">
    <property type="entry name" value="RmlC-like_jellyroll"/>
</dbReference>
<evidence type="ECO:0000256" key="5">
    <source>
        <dbReference type="ARBA" id="ARBA00022475"/>
    </source>
</evidence>
<dbReference type="InterPro" id="IPR035014">
    <property type="entry name" value="STKc_cGK"/>
</dbReference>
<keyword evidence="29" id="KW-1185">Reference proteome</keyword>
<dbReference type="CDD" id="cd05572">
    <property type="entry name" value="STKc_cGK"/>
    <property type="match status" value="1"/>
</dbReference>
<evidence type="ECO:0000256" key="9">
    <source>
        <dbReference type="ARBA" id="ARBA00022692"/>
    </source>
</evidence>
<feature type="transmembrane region" description="Helical" evidence="22">
    <location>
        <begin position="1429"/>
        <end position="1449"/>
    </location>
</feature>
<evidence type="ECO:0000256" key="14">
    <source>
        <dbReference type="ARBA" id="ARBA00022989"/>
    </source>
</evidence>
<dbReference type="GO" id="GO:0140359">
    <property type="term" value="F:ABC-type transporter activity"/>
    <property type="evidence" value="ECO:0007669"/>
    <property type="project" value="InterPro"/>
</dbReference>
<keyword evidence="9 22" id="KW-0812">Transmembrane</keyword>
<dbReference type="Gene3D" id="3.30.200.20">
    <property type="entry name" value="Phosphorylase Kinase, domain 1"/>
    <property type="match status" value="1"/>
</dbReference>
<dbReference type="InterPro" id="IPR003439">
    <property type="entry name" value="ABC_transporter-like_ATP-bd"/>
</dbReference>
<feature type="domain" description="Protein kinase" evidence="23">
    <location>
        <begin position="2115"/>
        <end position="2373"/>
    </location>
</feature>
<evidence type="ECO:0000259" key="24">
    <source>
        <dbReference type="PROSITE" id="PS50042"/>
    </source>
</evidence>
<dbReference type="PROSITE" id="PS50011">
    <property type="entry name" value="PROTEIN_KINASE_DOM"/>
    <property type="match status" value="1"/>
</dbReference>
<evidence type="ECO:0000259" key="26">
    <source>
        <dbReference type="PROSITE" id="PS50929"/>
    </source>
</evidence>
<evidence type="ECO:0000256" key="3">
    <source>
        <dbReference type="ARBA" id="ARBA00012428"/>
    </source>
</evidence>
<feature type="domain" description="ABC transmembrane type-1" evidence="26">
    <location>
        <begin position="293"/>
        <end position="610"/>
    </location>
</feature>
<organism evidence="28 29">
    <name type="scientific">Aphidius gifuensis</name>
    <name type="common">Parasitoid wasp</name>
    <dbReference type="NCBI Taxonomy" id="684658"/>
    <lineage>
        <taxon>Eukaryota</taxon>
        <taxon>Metazoa</taxon>
        <taxon>Ecdysozoa</taxon>
        <taxon>Arthropoda</taxon>
        <taxon>Hexapoda</taxon>
        <taxon>Insecta</taxon>
        <taxon>Pterygota</taxon>
        <taxon>Neoptera</taxon>
        <taxon>Endopterygota</taxon>
        <taxon>Hymenoptera</taxon>
        <taxon>Apocrita</taxon>
        <taxon>Ichneumonoidea</taxon>
        <taxon>Braconidae</taxon>
        <taxon>Aphidiinae</taxon>
        <taxon>Aphidius</taxon>
    </lineage>
</organism>
<gene>
    <name evidence="28" type="ORF">HCN44_007351</name>
</gene>
<evidence type="ECO:0000256" key="18">
    <source>
        <dbReference type="ARBA" id="ARBA00047298"/>
    </source>
</evidence>
<dbReference type="Gene3D" id="1.10.510.10">
    <property type="entry name" value="Transferase(Phosphotransferase) domain 1"/>
    <property type="match status" value="1"/>
</dbReference>
<dbReference type="GO" id="GO:0030553">
    <property type="term" value="F:cGMP binding"/>
    <property type="evidence" value="ECO:0007669"/>
    <property type="project" value="UniProtKB-KW"/>
</dbReference>
<dbReference type="PROSITE" id="PS50042">
    <property type="entry name" value="CNMP_BINDING_3"/>
    <property type="match status" value="2"/>
</dbReference>
<dbReference type="Proteomes" id="UP000639338">
    <property type="component" value="Unassembled WGS sequence"/>
</dbReference>
<feature type="transmembrane region" description="Helical" evidence="22">
    <location>
        <begin position="1165"/>
        <end position="1189"/>
    </location>
</feature>
<dbReference type="SUPFAM" id="SSF56112">
    <property type="entry name" value="Protein kinase-like (PK-like)"/>
    <property type="match status" value="1"/>
</dbReference>
<evidence type="ECO:0000256" key="16">
    <source>
        <dbReference type="ARBA" id="ARBA00023136"/>
    </source>
</evidence>
<evidence type="ECO:0000259" key="25">
    <source>
        <dbReference type="PROSITE" id="PS50893"/>
    </source>
</evidence>
<evidence type="ECO:0000259" key="27">
    <source>
        <dbReference type="PROSITE" id="PS51285"/>
    </source>
</evidence>
<dbReference type="PANTHER" id="PTHR24223">
    <property type="entry name" value="ATP-BINDING CASSETTE SUB-FAMILY C"/>
    <property type="match status" value="1"/>
</dbReference>
<dbReference type="PROSITE" id="PS00107">
    <property type="entry name" value="PROTEIN_KINASE_ATP"/>
    <property type="match status" value="1"/>
</dbReference>
<dbReference type="SUPFAM" id="SSF51206">
    <property type="entry name" value="cAMP-binding domain-like"/>
    <property type="match status" value="2"/>
</dbReference>
<dbReference type="InterPro" id="IPR011009">
    <property type="entry name" value="Kinase-like_dom_sf"/>
</dbReference>
<feature type="transmembrane region" description="Helical" evidence="22">
    <location>
        <begin position="1395"/>
        <end position="1417"/>
    </location>
</feature>
<dbReference type="SMART" id="SM00133">
    <property type="entry name" value="S_TK_X"/>
    <property type="match status" value="1"/>
</dbReference>
<dbReference type="GO" id="GO:0005524">
    <property type="term" value="F:ATP binding"/>
    <property type="evidence" value="ECO:0007669"/>
    <property type="project" value="UniProtKB-UniRule"/>
</dbReference>
<keyword evidence="4" id="KW-0813">Transport</keyword>
<evidence type="ECO:0000256" key="2">
    <source>
        <dbReference type="ARBA" id="ARBA00006352"/>
    </source>
</evidence>
<accession>A0A834XQG7</accession>
<keyword evidence="7" id="KW-0140">cGMP</keyword>
<evidence type="ECO:0000256" key="8">
    <source>
        <dbReference type="ARBA" id="ARBA00022679"/>
    </source>
</evidence>
<evidence type="ECO:0000256" key="17">
    <source>
        <dbReference type="ARBA" id="ARBA00023180"/>
    </source>
</evidence>
<feature type="transmembrane region" description="Helical" evidence="22">
    <location>
        <begin position="439"/>
        <end position="461"/>
    </location>
</feature>
<dbReference type="Gene3D" id="1.20.1560.10">
    <property type="entry name" value="ABC transporter type 1, transmembrane domain"/>
    <property type="match status" value="2"/>
</dbReference>
<dbReference type="InterPro" id="IPR018488">
    <property type="entry name" value="cNMP-bd_CS"/>
</dbReference>
<dbReference type="FunFam" id="1.20.1560.10:FF:000006">
    <property type="entry name" value="ATP-binding cassette, sub-family C (CFTR/MRP), member 9"/>
    <property type="match status" value="1"/>
</dbReference>
<keyword evidence="17" id="KW-0325">Glycoprotein</keyword>
<dbReference type="PRINTS" id="PR00104">
    <property type="entry name" value="CGMPKINASE"/>
</dbReference>
<feature type="transmembrane region" description="Helical" evidence="22">
    <location>
        <begin position="1209"/>
        <end position="1232"/>
    </location>
</feature>
<dbReference type="PROSITE" id="PS51285">
    <property type="entry name" value="AGC_KINASE_CTER"/>
    <property type="match status" value="1"/>
</dbReference>
<proteinExistence type="inferred from homology"/>
<dbReference type="GO" id="GO:0016887">
    <property type="term" value="F:ATP hydrolysis activity"/>
    <property type="evidence" value="ECO:0007669"/>
    <property type="project" value="InterPro"/>
</dbReference>
<feature type="transmembrane region" description="Helical" evidence="22">
    <location>
        <begin position="49"/>
        <end position="69"/>
    </location>
</feature>
<evidence type="ECO:0000256" key="12">
    <source>
        <dbReference type="ARBA" id="ARBA00022777"/>
    </source>
</evidence>
<feature type="domain" description="AGC-kinase C-terminal" evidence="27">
    <location>
        <begin position="2374"/>
        <end position="2424"/>
    </location>
</feature>
<feature type="transmembrane region" description="Helical" evidence="22">
    <location>
        <begin position="467"/>
        <end position="486"/>
    </location>
</feature>
<evidence type="ECO:0000256" key="22">
    <source>
        <dbReference type="SAM" id="Phobius"/>
    </source>
</evidence>
<dbReference type="InterPro" id="IPR003593">
    <property type="entry name" value="AAA+_ATPase"/>
</dbReference>
<feature type="domain" description="Cyclic nucleotide-binding" evidence="24">
    <location>
        <begin position="1849"/>
        <end position="1964"/>
    </location>
</feature>
<dbReference type="CDD" id="cd03244">
    <property type="entry name" value="ABCC_MRP_domain2"/>
    <property type="match status" value="1"/>
</dbReference>
<feature type="transmembrane region" description="Helical" evidence="22">
    <location>
        <begin position="171"/>
        <end position="195"/>
    </location>
</feature>
<dbReference type="SUPFAM" id="SSF52540">
    <property type="entry name" value="P-loop containing nucleoside triphosphate hydrolases"/>
    <property type="match status" value="2"/>
</dbReference>
<dbReference type="GO" id="GO:0004692">
    <property type="term" value="F:cGMP-dependent protein kinase activity"/>
    <property type="evidence" value="ECO:0007669"/>
    <property type="project" value="UniProtKB-EC"/>
</dbReference>
<keyword evidence="11 20" id="KW-0547">Nucleotide-binding</keyword>
<dbReference type="CDD" id="cd18591">
    <property type="entry name" value="ABC_6TM_SUR1_D1_like"/>
    <property type="match status" value="1"/>
</dbReference>
<keyword evidence="10" id="KW-0677">Repeat</keyword>
<feature type="transmembrane region" description="Helical" evidence="22">
    <location>
        <begin position="1253"/>
        <end position="1273"/>
    </location>
</feature>
<keyword evidence="5" id="KW-1003">Cell membrane</keyword>
<dbReference type="GO" id="GO:0005886">
    <property type="term" value="C:plasma membrane"/>
    <property type="evidence" value="ECO:0007669"/>
    <property type="project" value="UniProtKB-SubCell"/>
</dbReference>
<comment type="caution">
    <text evidence="28">The sequence shown here is derived from an EMBL/GenBank/DDBJ whole genome shotgun (WGS) entry which is preliminary data.</text>
</comment>
<feature type="domain" description="ABC transporter" evidence="25">
    <location>
        <begin position="691"/>
        <end position="917"/>
    </location>
</feature>
<evidence type="ECO:0000313" key="28">
    <source>
        <dbReference type="EMBL" id="KAF7989041.1"/>
    </source>
</evidence>
<evidence type="ECO:0000256" key="6">
    <source>
        <dbReference type="ARBA" id="ARBA00022527"/>
    </source>
</evidence>
<comment type="catalytic activity">
    <reaction evidence="19">
        <text>L-seryl-[protein] + ATP = O-phospho-L-seryl-[protein] + ADP + H(+)</text>
        <dbReference type="Rhea" id="RHEA:17989"/>
        <dbReference type="Rhea" id="RHEA-COMP:9863"/>
        <dbReference type="Rhea" id="RHEA-COMP:11604"/>
        <dbReference type="ChEBI" id="CHEBI:15378"/>
        <dbReference type="ChEBI" id="CHEBI:29999"/>
        <dbReference type="ChEBI" id="CHEBI:30616"/>
        <dbReference type="ChEBI" id="CHEBI:83421"/>
        <dbReference type="ChEBI" id="CHEBI:456216"/>
        <dbReference type="EC" id="2.7.11.12"/>
    </reaction>
</comment>
<dbReference type="InterPro" id="IPR000961">
    <property type="entry name" value="AGC-kinase_C"/>
</dbReference>
<dbReference type="PROSITE" id="PS50893">
    <property type="entry name" value="ABC_TRANSPORTER_2"/>
    <property type="match status" value="2"/>
</dbReference>
<dbReference type="PROSITE" id="PS00211">
    <property type="entry name" value="ABC_TRANSPORTER_1"/>
    <property type="match status" value="1"/>
</dbReference>
<feature type="domain" description="Cyclic nucleotide-binding" evidence="24">
    <location>
        <begin position="1981"/>
        <end position="2093"/>
    </location>
</feature>
<keyword evidence="8" id="KW-0808">Transferase</keyword>
<dbReference type="Pfam" id="PF00005">
    <property type="entry name" value="ABC_tran"/>
    <property type="match status" value="2"/>
</dbReference>
<dbReference type="InterPro" id="IPR027417">
    <property type="entry name" value="P-loop_NTPase"/>
</dbReference>
<keyword evidence="13 20" id="KW-0067">ATP-binding</keyword>
<dbReference type="CDD" id="cd03250">
    <property type="entry name" value="ABCC_MRP_domain1"/>
    <property type="match status" value="1"/>
</dbReference>
<dbReference type="FunFam" id="1.10.510.10:FF:000210">
    <property type="entry name" value="Non-specific serine/threonine protein kinase"/>
    <property type="match status" value="1"/>
</dbReference>
<dbReference type="Gene3D" id="2.60.120.10">
    <property type="entry name" value="Jelly Rolls"/>
    <property type="match status" value="2"/>
</dbReference>
<dbReference type="InterPro" id="IPR036640">
    <property type="entry name" value="ABC1_TM_sf"/>
</dbReference>
<dbReference type="Pfam" id="PF00664">
    <property type="entry name" value="ABC_membrane"/>
    <property type="match status" value="2"/>
</dbReference>
<dbReference type="CDD" id="cd00038">
    <property type="entry name" value="CAP_ED"/>
    <property type="match status" value="2"/>
</dbReference>
<comment type="catalytic activity">
    <reaction evidence="18">
        <text>L-threonyl-[protein] + ATP = O-phospho-L-threonyl-[protein] + ADP + H(+)</text>
        <dbReference type="Rhea" id="RHEA:46608"/>
        <dbReference type="Rhea" id="RHEA-COMP:11060"/>
        <dbReference type="Rhea" id="RHEA-COMP:11605"/>
        <dbReference type="ChEBI" id="CHEBI:15378"/>
        <dbReference type="ChEBI" id="CHEBI:30013"/>
        <dbReference type="ChEBI" id="CHEBI:30616"/>
        <dbReference type="ChEBI" id="CHEBI:61977"/>
        <dbReference type="ChEBI" id="CHEBI:456216"/>
        <dbReference type="EC" id="2.7.11.12"/>
    </reaction>
</comment>
<keyword evidence="15" id="KW-0142">cGMP-binding</keyword>
<feature type="transmembrane region" description="Helical" evidence="22">
    <location>
        <begin position="107"/>
        <end position="128"/>
    </location>
</feature>
<dbReference type="InterPro" id="IPR018490">
    <property type="entry name" value="cNMP-bd_dom_sf"/>
</dbReference>